<dbReference type="RefSeq" id="WP_112781179.1">
    <property type="nucleotide sequence ID" value="NZ_CABMNQ010000028.1"/>
</dbReference>
<gene>
    <name evidence="4" type="ORF">DP202_15230</name>
</gene>
<evidence type="ECO:0000313" key="5">
    <source>
        <dbReference type="Proteomes" id="UP000251576"/>
    </source>
</evidence>
<accession>A0A330G798</accession>
<dbReference type="Proteomes" id="UP000251576">
    <property type="component" value="Unassembled WGS sequence"/>
</dbReference>
<dbReference type="InterPro" id="IPR032636">
    <property type="entry name" value="Pilus_assem_E-set-like_dom"/>
</dbReference>
<dbReference type="AlphaFoldDB" id="A0A330G798"/>
<protein>
    <submittedName>
        <fullName evidence="4">Fimbrial biogenesis outer membrane usher protein</fullName>
    </submittedName>
</protein>
<reference evidence="4 5" key="1">
    <citation type="submission" date="2018-06" db="EMBL/GenBank/DDBJ databases">
        <title>ACT-28, a chromosomally-encoded AmpC with carbapenemase activity from Enterobacter kobei.</title>
        <authorList>
            <person name="Jousset A.B."/>
            <person name="Oueslati S."/>
            <person name="Bernabeu S."/>
            <person name="Takissian J."/>
            <person name="Creton E."/>
            <person name="Vogel A."/>
            <person name="Cotellon G."/>
            <person name="Bonnin R.A."/>
            <person name="Dortet L."/>
            <person name="Naas T."/>
        </authorList>
    </citation>
    <scope>NUCLEOTIDE SEQUENCE [LARGE SCALE GENOMIC DNA]</scope>
    <source>
        <strain evidence="4 5">99B3</strain>
    </source>
</reference>
<dbReference type="Pfam" id="PF16967">
    <property type="entry name" value="TcfC"/>
    <property type="match status" value="1"/>
</dbReference>
<evidence type="ECO:0000313" key="4">
    <source>
        <dbReference type="EMBL" id="RAZ65642.1"/>
    </source>
</evidence>
<name>A0A330G798_ENTCL</name>
<dbReference type="EMBL" id="QMDH01000028">
    <property type="protein sequence ID" value="RAZ65642.1"/>
    <property type="molecule type" value="Genomic_DNA"/>
</dbReference>
<evidence type="ECO:0000259" key="2">
    <source>
        <dbReference type="Pfam" id="PF15976"/>
    </source>
</evidence>
<feature type="domain" description="Pilus assembly protein E-set like" evidence="3">
    <location>
        <begin position="281"/>
        <end position="346"/>
    </location>
</feature>
<sequence length="844" mass="93447">MDNLDYVKGTLLAGLLLSINHGWAASSAMPLRVSNYVIPPVFANALYQGMTVPVFIRYEGDYSTQRSQQKIADAILTVKDNEFRVTQITLSELPNRTELSPQIKSLLAGLQDKSIGDGQRVYISKDASLSLDTRSFYLELTVNRDAMQAAILPRTNMLGESSAQQLSSVLNYSIGSYYNKYEKNDNASSYLTLDNTWALREHNLNINGSVYGIGTGNQHGELYRTMYERDYQGRRVAMGMVDTWNLQSIASMSALNSSRIYGMSYGNKSSSQIDDNTLALVPVTVFLPAAGEVHVYRDGKLLSIQNFSMGSYELDTSRLPFGIYNVDVQVVVNGREVSRRTANINKTFARKSSVTGDLSWQMFGGALEYNKMDYRRHGNVNYGEKETWIAGVAASTSQPWLSGVNLKTTLYGFDSNAVNETEANAIFNNAFSVNQQVLLGNDGSWQSISTLNLSIPEGYGNLWGSRQFSHIGNQLPLQQSDYMTIGATANMRKAAPFLGTLTVSRTNNKYTGSTYTNVDYNQSLFSNRYATVSLRAGVQNYQYENNENLRDKYINIDVSIPFSTWFSAGVSSQNGNMLANATVRKRFDDSVITQAGASLSKRIKQGNDDISYRSDDYAANGFLSYDTKYNAGTVSMTRTAQNSSNYSLSSQGSVAWTQKDLYVGKGTQTAGLVVNTNFSEQGRMTAQINGQNYPLTGKSNFISLPPYAEYRVELMNDKNAEDSVDIVSGRRSKVVLYPGNVSVLNPEIKQLITVFGRVKDGRGGYYANTDIHNHIGKTRTDERGEFAMDVDKRYPVITLMDKAGGICEADLDLNEAKGAVWLGDIPCEIQQQTASRTGDVENVY</sequence>
<evidence type="ECO:0000256" key="1">
    <source>
        <dbReference type="ARBA" id="ARBA00022729"/>
    </source>
</evidence>
<dbReference type="InterPro" id="IPR031917">
    <property type="entry name" value="Pilus_assem_C"/>
</dbReference>
<proteinExistence type="predicted"/>
<feature type="domain" description="Pilus assembly protein C-terminal" evidence="2">
    <location>
        <begin position="736"/>
        <end position="827"/>
    </location>
</feature>
<keyword evidence="1" id="KW-0732">Signal</keyword>
<organism evidence="4 5">
    <name type="scientific">Enterobacter cloacae</name>
    <dbReference type="NCBI Taxonomy" id="550"/>
    <lineage>
        <taxon>Bacteria</taxon>
        <taxon>Pseudomonadati</taxon>
        <taxon>Pseudomonadota</taxon>
        <taxon>Gammaproteobacteria</taxon>
        <taxon>Enterobacterales</taxon>
        <taxon>Enterobacteriaceae</taxon>
        <taxon>Enterobacter</taxon>
        <taxon>Enterobacter cloacae complex</taxon>
    </lineage>
</organism>
<evidence type="ECO:0000259" key="3">
    <source>
        <dbReference type="Pfam" id="PF16967"/>
    </source>
</evidence>
<dbReference type="Pfam" id="PF15976">
    <property type="entry name" value="CooC_C"/>
    <property type="match status" value="1"/>
</dbReference>
<comment type="caution">
    <text evidence="4">The sequence shown here is derived from an EMBL/GenBank/DDBJ whole genome shotgun (WGS) entry which is preliminary data.</text>
</comment>